<dbReference type="InterPro" id="IPR003656">
    <property type="entry name" value="Znf_BED"/>
</dbReference>
<reference evidence="9" key="2">
    <citation type="journal article" date="2005" name="Nature">
        <title>The map-based sequence of the rice genome.</title>
        <authorList>
            <consortium name="International rice genome sequencing project (IRGSP)"/>
            <person name="Matsumoto T."/>
            <person name="Wu J."/>
            <person name="Kanamori H."/>
            <person name="Katayose Y."/>
            <person name="Fujisawa M."/>
            <person name="Namiki N."/>
            <person name="Mizuno H."/>
            <person name="Yamamoto K."/>
            <person name="Antonio B.A."/>
            <person name="Baba T."/>
            <person name="Sakata K."/>
            <person name="Nagamura Y."/>
            <person name="Aoki H."/>
            <person name="Arikawa K."/>
            <person name="Arita K."/>
            <person name="Bito T."/>
            <person name="Chiden Y."/>
            <person name="Fujitsuka N."/>
            <person name="Fukunaka R."/>
            <person name="Hamada M."/>
            <person name="Harada C."/>
            <person name="Hayashi A."/>
            <person name="Hijishita S."/>
            <person name="Honda M."/>
            <person name="Hosokawa S."/>
            <person name="Ichikawa Y."/>
            <person name="Idonuma A."/>
            <person name="Iijima M."/>
            <person name="Ikeda M."/>
            <person name="Ikeno M."/>
            <person name="Ito K."/>
            <person name="Ito S."/>
            <person name="Ito T."/>
            <person name="Ito Y."/>
            <person name="Ito Y."/>
            <person name="Iwabuchi A."/>
            <person name="Kamiya K."/>
            <person name="Karasawa W."/>
            <person name="Kurita K."/>
            <person name="Katagiri S."/>
            <person name="Kikuta A."/>
            <person name="Kobayashi H."/>
            <person name="Kobayashi N."/>
            <person name="Machita K."/>
            <person name="Maehara T."/>
            <person name="Masukawa M."/>
            <person name="Mizubayashi T."/>
            <person name="Mukai Y."/>
            <person name="Nagasaki H."/>
            <person name="Nagata Y."/>
            <person name="Naito S."/>
            <person name="Nakashima M."/>
            <person name="Nakama Y."/>
            <person name="Nakamichi Y."/>
            <person name="Nakamura M."/>
            <person name="Meguro A."/>
            <person name="Negishi M."/>
            <person name="Ohta I."/>
            <person name="Ohta T."/>
            <person name="Okamoto M."/>
            <person name="Ono N."/>
            <person name="Saji S."/>
            <person name="Sakaguchi M."/>
            <person name="Sakai K."/>
            <person name="Shibata M."/>
            <person name="Shimokawa T."/>
            <person name="Song J."/>
            <person name="Takazaki Y."/>
            <person name="Terasawa K."/>
            <person name="Tsugane M."/>
            <person name="Tsuji K."/>
            <person name="Ueda S."/>
            <person name="Waki K."/>
            <person name="Yamagata H."/>
            <person name="Yamamoto M."/>
            <person name="Yamamoto S."/>
            <person name="Yamane H."/>
            <person name="Yoshiki S."/>
            <person name="Yoshihara R."/>
            <person name="Yukawa K."/>
            <person name="Zhong H."/>
            <person name="Yano M."/>
            <person name="Yuan Q."/>
            <person name="Ouyang S."/>
            <person name="Liu J."/>
            <person name="Jones K.M."/>
            <person name="Gansberger K."/>
            <person name="Moffat K."/>
            <person name="Hill J."/>
            <person name="Bera J."/>
            <person name="Fadrosh D."/>
            <person name="Jin S."/>
            <person name="Johri S."/>
            <person name="Kim M."/>
            <person name="Overton L."/>
            <person name="Reardon M."/>
            <person name="Tsitrin T."/>
            <person name="Vuong H."/>
            <person name="Weaver B."/>
            <person name="Ciecko A."/>
            <person name="Tallon L."/>
            <person name="Jackson J."/>
            <person name="Pai G."/>
            <person name="Aken S.V."/>
            <person name="Utterback T."/>
            <person name="Reidmuller S."/>
            <person name="Feldblyum T."/>
            <person name="Hsiao J."/>
            <person name="Zismann V."/>
            <person name="Iobst S."/>
            <person name="de Vazeille A.R."/>
            <person name="Buell C.R."/>
            <person name="Ying K."/>
            <person name="Li Y."/>
            <person name="Lu T."/>
            <person name="Huang Y."/>
            <person name="Zhao Q."/>
            <person name="Feng Q."/>
            <person name="Zhang L."/>
            <person name="Zhu J."/>
            <person name="Weng Q."/>
            <person name="Mu J."/>
            <person name="Lu Y."/>
            <person name="Fan D."/>
            <person name="Liu Y."/>
            <person name="Guan J."/>
            <person name="Zhang Y."/>
            <person name="Yu S."/>
            <person name="Liu X."/>
            <person name="Zhang Y."/>
            <person name="Hong G."/>
            <person name="Han B."/>
            <person name="Choisne N."/>
            <person name="Demange N."/>
            <person name="Orjeda G."/>
            <person name="Samain S."/>
            <person name="Cattolico L."/>
            <person name="Pelletier E."/>
            <person name="Couloux A."/>
            <person name="Segurens B."/>
            <person name="Wincker P."/>
            <person name="D'Hont A."/>
            <person name="Scarpelli C."/>
            <person name="Weissenbach J."/>
            <person name="Salanoubat M."/>
            <person name="Quetier F."/>
            <person name="Yu Y."/>
            <person name="Kim H.R."/>
            <person name="Rambo T."/>
            <person name="Currie J."/>
            <person name="Collura K."/>
            <person name="Luo M."/>
            <person name="Yang T."/>
            <person name="Ammiraju J.S.S."/>
            <person name="Engler F."/>
            <person name="Soderlund C."/>
            <person name="Wing R.A."/>
            <person name="Palmer L.E."/>
            <person name="de la Bastide M."/>
            <person name="Spiegel L."/>
            <person name="Nascimento L."/>
            <person name="Zutavern T."/>
            <person name="O'Shaughnessy A."/>
            <person name="Dike S."/>
            <person name="Dedhia N."/>
            <person name="Preston R."/>
            <person name="Balija V."/>
            <person name="McCombie W.R."/>
            <person name="Chow T."/>
            <person name="Chen H."/>
            <person name="Chung M."/>
            <person name="Chen C."/>
            <person name="Shaw J."/>
            <person name="Wu H."/>
            <person name="Hsiao K."/>
            <person name="Chao Y."/>
            <person name="Chu M."/>
            <person name="Cheng C."/>
            <person name="Hour A."/>
            <person name="Lee P."/>
            <person name="Lin S."/>
            <person name="Lin Y."/>
            <person name="Liou J."/>
            <person name="Liu S."/>
            <person name="Hsing Y."/>
            <person name="Raghuvanshi S."/>
            <person name="Mohanty A."/>
            <person name="Bharti A.K."/>
            <person name="Gaur A."/>
            <person name="Gupta V."/>
            <person name="Kumar D."/>
            <person name="Ravi V."/>
            <person name="Vij S."/>
            <person name="Kapur A."/>
            <person name="Khurana P."/>
            <person name="Khurana P."/>
            <person name="Khurana J.P."/>
            <person name="Tyagi A.K."/>
            <person name="Gaikwad K."/>
            <person name="Singh A."/>
            <person name="Dalal V."/>
            <person name="Srivastava S."/>
            <person name="Dixit A."/>
            <person name="Pal A.K."/>
            <person name="Ghazi I.A."/>
            <person name="Yadav M."/>
            <person name="Pandit A."/>
            <person name="Bhargava A."/>
            <person name="Sureshbabu K."/>
            <person name="Batra K."/>
            <person name="Sharma T.R."/>
            <person name="Mohapatra T."/>
            <person name="Singh N.K."/>
            <person name="Messing J."/>
            <person name="Nelson A.B."/>
            <person name="Fuks G."/>
            <person name="Kavchok S."/>
            <person name="Keizer G."/>
            <person name="Linton E."/>
            <person name="Llaca V."/>
            <person name="Song R."/>
            <person name="Tanyolac B."/>
            <person name="Young S."/>
            <person name="Ho-Il K."/>
            <person name="Hahn J.H."/>
            <person name="Sangsakoo G."/>
            <person name="Vanavichit A."/>
            <person name="de Mattos Luiz.A.T."/>
            <person name="Zimmer P.D."/>
            <person name="Malone G."/>
            <person name="Dellagostin O."/>
            <person name="de Oliveira A.C."/>
            <person name="Bevan M."/>
            <person name="Bancroft I."/>
            <person name="Minx P."/>
            <person name="Cordum H."/>
            <person name="Wilson R."/>
            <person name="Cheng Z."/>
            <person name="Jin W."/>
            <person name="Jiang J."/>
            <person name="Leong S.A."/>
            <person name="Iwama H."/>
            <person name="Gojobori T."/>
            <person name="Itoh T."/>
            <person name="Niimura Y."/>
            <person name="Fujii Y."/>
            <person name="Habara T."/>
            <person name="Sakai H."/>
            <person name="Sato Y."/>
            <person name="Wilson G."/>
            <person name="Kumar K."/>
            <person name="McCouch S."/>
            <person name="Juretic N."/>
            <person name="Hoen D."/>
            <person name="Wright S."/>
            <person name="Bruskiewich R."/>
            <person name="Bureau T."/>
            <person name="Miyao A."/>
            <person name="Hirochika H."/>
            <person name="Nishikawa T."/>
            <person name="Kadowaki K."/>
            <person name="Sugiura M."/>
            <person name="Burr B."/>
            <person name="Sasaki T."/>
        </authorList>
    </citation>
    <scope>NUCLEOTIDE SEQUENCE [LARGE SCALE GENOMIC DNA]</scope>
    <source>
        <strain evidence="9">cv. Nipponbare</strain>
    </source>
</reference>
<dbReference type="PANTHER" id="PTHR34396">
    <property type="entry name" value="OS03G0264950 PROTEIN-RELATED"/>
    <property type="match status" value="1"/>
</dbReference>
<dbReference type="PANTHER" id="PTHR34396:SF25">
    <property type="entry name" value="BOUNDARY ELEMENT ASSOCIATED FACTOR"/>
    <property type="match status" value="1"/>
</dbReference>
<evidence type="ECO:0000256" key="2">
    <source>
        <dbReference type="ARBA" id="ARBA00022771"/>
    </source>
</evidence>
<dbReference type="PROSITE" id="PS50808">
    <property type="entry name" value="ZF_BED"/>
    <property type="match status" value="1"/>
</dbReference>
<protein>
    <submittedName>
        <fullName evidence="7">BED zinc finger family protein</fullName>
    </submittedName>
    <submittedName>
        <fullName evidence="8">Os12g0579400 protein</fullName>
    </submittedName>
</protein>
<dbReference type="Pfam" id="PF02892">
    <property type="entry name" value="zf-BED"/>
    <property type="match status" value="1"/>
</dbReference>
<dbReference type="GO" id="GO:0008270">
    <property type="term" value="F:zinc ion binding"/>
    <property type="evidence" value="ECO:0007669"/>
    <property type="project" value="UniProtKB-KW"/>
</dbReference>
<dbReference type="SMART" id="SM00614">
    <property type="entry name" value="ZnF_BED"/>
    <property type="match status" value="1"/>
</dbReference>
<feature type="compositionally biased region" description="Gly residues" evidence="5">
    <location>
        <begin position="115"/>
        <end position="124"/>
    </location>
</feature>
<reference evidence="8" key="5">
    <citation type="journal article" date="2013" name="Plant Cell Physiol.">
        <title>Rice Annotation Project Database (RAP-DB): an integrative and interactive database for rice genomics.</title>
        <authorList>
            <person name="Sakai H."/>
            <person name="Lee S.S."/>
            <person name="Tanaka T."/>
            <person name="Numa H."/>
            <person name="Kim J."/>
            <person name="Kawahara Y."/>
            <person name="Wakimoto H."/>
            <person name="Yang C.C."/>
            <person name="Iwamoto M."/>
            <person name="Abe T."/>
            <person name="Yamada Y."/>
            <person name="Muto A."/>
            <person name="Inokuchi H."/>
            <person name="Ikemura T."/>
            <person name="Matsumoto T."/>
            <person name="Sasaki T."/>
            <person name="Itoh T."/>
        </authorList>
    </citation>
    <scope>NUCLEOTIDE SEQUENCE</scope>
</reference>
<reference evidence="7" key="3">
    <citation type="submission" date="2005-04" db="EMBL/GenBank/DDBJ databases">
        <authorList>
            <person name="Buell C.R."/>
            <person name="Wing R.A."/>
            <person name="McCombie W.A."/>
            <person name="Ouyang S."/>
        </authorList>
    </citation>
    <scope>NUCLEOTIDE SEQUENCE</scope>
</reference>
<evidence type="ECO:0000313" key="7">
    <source>
        <dbReference type="EMBL" id="ABA99076.1"/>
    </source>
</evidence>
<reference evidence="7" key="4">
    <citation type="submission" date="2006-01" db="EMBL/GenBank/DDBJ databases">
        <authorList>
            <person name="Buell R."/>
        </authorList>
    </citation>
    <scope>NUCLEOTIDE SEQUENCE</scope>
</reference>
<evidence type="ECO:0000313" key="9">
    <source>
        <dbReference type="Proteomes" id="UP000059680"/>
    </source>
</evidence>
<evidence type="ECO:0000256" key="5">
    <source>
        <dbReference type="SAM" id="MobiDB-lite"/>
    </source>
</evidence>
<dbReference type="InterPro" id="IPR036236">
    <property type="entry name" value="Znf_C2H2_sf"/>
</dbReference>
<dbReference type="PaxDb" id="39947-Q2QN49"/>
<dbReference type="InParanoid" id="Q2QN49"/>
<keyword evidence="1" id="KW-0479">Metal-binding</keyword>
<proteinExistence type="predicted"/>
<keyword evidence="2 4" id="KW-0863">Zinc-finger</keyword>
<dbReference type="Proteomes" id="UP000059680">
    <property type="component" value="Chromosome 12"/>
</dbReference>
<evidence type="ECO:0000256" key="1">
    <source>
        <dbReference type="ARBA" id="ARBA00022723"/>
    </source>
</evidence>
<feature type="region of interest" description="Disordered" evidence="5">
    <location>
        <begin position="93"/>
        <end position="136"/>
    </location>
</feature>
<organism evidence="7">
    <name type="scientific">Oryza sativa subsp. japonica</name>
    <name type="common">Rice</name>
    <dbReference type="NCBI Taxonomy" id="39947"/>
    <lineage>
        <taxon>Eukaryota</taxon>
        <taxon>Viridiplantae</taxon>
        <taxon>Streptophyta</taxon>
        <taxon>Embryophyta</taxon>
        <taxon>Tracheophyta</taxon>
        <taxon>Spermatophyta</taxon>
        <taxon>Magnoliopsida</taxon>
        <taxon>Liliopsida</taxon>
        <taxon>Poales</taxon>
        <taxon>Poaceae</taxon>
        <taxon>BOP clade</taxon>
        <taxon>Oryzoideae</taxon>
        <taxon>Oryzeae</taxon>
        <taxon>Oryzinae</taxon>
        <taxon>Oryza</taxon>
        <taxon>Oryza sativa</taxon>
    </lineage>
</organism>
<dbReference type="SUPFAM" id="SSF57667">
    <property type="entry name" value="beta-beta-alpha zinc fingers"/>
    <property type="match status" value="1"/>
</dbReference>
<evidence type="ECO:0000256" key="4">
    <source>
        <dbReference type="PROSITE-ProRule" id="PRU00027"/>
    </source>
</evidence>
<reference evidence="7" key="1">
    <citation type="journal article" date="2005" name="BMC Biol.">
        <title>The sequence of rice chromosomes 11 and 12, rich in disease resistance genes and recent gene duplications.</title>
        <authorList>
            <consortium name="The rice chromosomes 11 and 12 sequencing consortia"/>
        </authorList>
    </citation>
    <scope>NUCLEOTIDE SEQUENCE [LARGE SCALE GENOMIC DNA]</scope>
</reference>
<dbReference type="GO" id="GO:0003677">
    <property type="term" value="F:DNA binding"/>
    <property type="evidence" value="ECO:0007669"/>
    <property type="project" value="InterPro"/>
</dbReference>
<name>Q2QN49_ORYSJ</name>
<reference evidence="8 9" key="6">
    <citation type="journal article" date="2013" name="Rice">
        <title>Improvement of the Oryza sativa Nipponbare reference genome using next generation sequence and optical map data.</title>
        <authorList>
            <person name="Kawahara Y."/>
            <person name="de la Bastide M."/>
            <person name="Hamilton J.P."/>
            <person name="Kanamori H."/>
            <person name="McCombie W.R."/>
            <person name="Ouyang S."/>
            <person name="Schwartz D.C."/>
            <person name="Tanaka T."/>
            <person name="Wu J."/>
            <person name="Zhou S."/>
            <person name="Childs K.L."/>
            <person name="Davidson R.M."/>
            <person name="Lin H."/>
            <person name="Quesada-Ocampo L."/>
            <person name="Vaillancourt B."/>
            <person name="Sakai H."/>
            <person name="Lee S.S."/>
            <person name="Kim J."/>
            <person name="Numa H."/>
            <person name="Itoh T."/>
            <person name="Buell C.R."/>
            <person name="Matsumoto T."/>
        </authorList>
    </citation>
    <scope>NUCLEOTIDE SEQUENCE [LARGE SCALE GENOMIC DNA]</scope>
    <source>
        <strain evidence="9">cv. Nipponbare</strain>
    </source>
</reference>
<reference evidence="8" key="7">
    <citation type="submission" date="2015-10" db="EMBL/GenBank/DDBJ databases">
        <authorList>
            <person name="Sakai H."/>
            <person name="Kawahara Y."/>
            <person name="Matsumoto T."/>
            <person name="Buell C.R."/>
            <person name="Itoh T."/>
        </authorList>
    </citation>
    <scope>NUCLEOTIDE SEQUENCE</scope>
</reference>
<evidence type="ECO:0000259" key="6">
    <source>
        <dbReference type="PROSITE" id="PS50808"/>
    </source>
</evidence>
<dbReference type="EMBL" id="DP000011">
    <property type="protein sequence ID" value="ABA99076.1"/>
    <property type="molecule type" value="Genomic_DNA"/>
</dbReference>
<keyword evidence="9" id="KW-1185">Reference proteome</keyword>
<dbReference type="InterPro" id="IPR053031">
    <property type="entry name" value="Cuticle_assoc_protein"/>
</dbReference>
<dbReference type="AlphaFoldDB" id="Q2QN49"/>
<sequence>MEGLAGHGDLPTAAAGGGMLAVDLLGPAADAGTVTEEGYFVFVQQLVVRITGGGAAAAAGISLPTSSSMQEEASAVVDVTIDGLASATTHGNAIVADDDAGDDGNVRRPPSSSSRGGGGGGGGTIRTSRSRRRRRRSVVWEHMEVDPSGNEASCRYCTKTLSANSRGGTSHLRRHVNRCALRQLARALDI</sequence>
<feature type="domain" description="BED-type" evidence="6">
    <location>
        <begin position="134"/>
        <end position="190"/>
    </location>
</feature>
<gene>
    <name evidence="7" type="ordered locus">LOC_Os12g38990</name>
    <name evidence="8" type="ordered locus">Os12g0579400</name>
    <name evidence="8" type="ORF">OSNPB_120579400</name>
</gene>
<dbReference type="EMBL" id="AP014968">
    <property type="protein sequence ID" value="BAT17805.1"/>
    <property type="molecule type" value="Genomic_DNA"/>
</dbReference>
<keyword evidence="3" id="KW-0862">Zinc</keyword>
<evidence type="ECO:0000256" key="3">
    <source>
        <dbReference type="ARBA" id="ARBA00022833"/>
    </source>
</evidence>
<evidence type="ECO:0000313" key="8">
    <source>
        <dbReference type="EMBL" id="BAT17805.1"/>
    </source>
</evidence>
<accession>Q2QN49</accession>